<feature type="compositionally biased region" description="Basic and acidic residues" evidence="1">
    <location>
        <begin position="91"/>
        <end position="135"/>
    </location>
</feature>
<proteinExistence type="predicted"/>
<feature type="compositionally biased region" description="Basic residues" evidence="1">
    <location>
        <begin position="250"/>
        <end position="268"/>
    </location>
</feature>
<gene>
    <name evidence="2" type="ORF">CEUTPL_LOCUS6094</name>
</gene>
<dbReference type="Proteomes" id="UP001152799">
    <property type="component" value="Chromosome 2"/>
</dbReference>
<feature type="compositionally biased region" description="Basic residues" evidence="1">
    <location>
        <begin position="287"/>
        <end position="315"/>
    </location>
</feature>
<feature type="compositionally biased region" description="Basic and acidic residues" evidence="1">
    <location>
        <begin position="61"/>
        <end position="83"/>
    </location>
</feature>
<organism evidence="2 3">
    <name type="scientific">Ceutorhynchus assimilis</name>
    <name type="common">cabbage seed weevil</name>
    <dbReference type="NCBI Taxonomy" id="467358"/>
    <lineage>
        <taxon>Eukaryota</taxon>
        <taxon>Metazoa</taxon>
        <taxon>Ecdysozoa</taxon>
        <taxon>Arthropoda</taxon>
        <taxon>Hexapoda</taxon>
        <taxon>Insecta</taxon>
        <taxon>Pterygota</taxon>
        <taxon>Neoptera</taxon>
        <taxon>Endopterygota</taxon>
        <taxon>Coleoptera</taxon>
        <taxon>Polyphaga</taxon>
        <taxon>Cucujiformia</taxon>
        <taxon>Curculionidae</taxon>
        <taxon>Ceutorhynchinae</taxon>
        <taxon>Ceutorhynchus</taxon>
    </lineage>
</organism>
<name>A0A9N9MLD5_9CUCU</name>
<dbReference type="AlphaFoldDB" id="A0A9N9MLD5"/>
<keyword evidence="3" id="KW-1185">Reference proteome</keyword>
<protein>
    <submittedName>
        <fullName evidence="2">Uncharacterized protein</fullName>
    </submittedName>
</protein>
<feature type="compositionally biased region" description="Basic residues" evidence="1">
    <location>
        <begin position="322"/>
        <end position="344"/>
    </location>
</feature>
<dbReference type="OrthoDB" id="419694at2759"/>
<feature type="region of interest" description="Disordered" evidence="1">
    <location>
        <begin position="50"/>
        <end position="140"/>
    </location>
</feature>
<evidence type="ECO:0000313" key="3">
    <source>
        <dbReference type="Proteomes" id="UP001152799"/>
    </source>
</evidence>
<reference evidence="2" key="1">
    <citation type="submission" date="2022-01" db="EMBL/GenBank/DDBJ databases">
        <authorList>
            <person name="King R."/>
        </authorList>
    </citation>
    <scope>NUCLEOTIDE SEQUENCE</scope>
</reference>
<sequence>MAEEGQEAKPQESSLGVAPKAADEKNEDIPPDFFDDFLKDDFMAGLDIVDEDLEDNITNEETNRESKPPEKAKEQVKKSEEPKKKVKKPSKRDEELKQLDKELDEIRNKVSKKPDNKSKLDVDNFDIRRDPEKTRQAIQQDKIKSAKKLINDIVETGLVPPGMELEVDMAQVKYQPKIRDLREKLRPRNLSADNPKKSRRRSKTPSKKPSKTPSKKRSKTPTKKRSKSPPRKRSKSPLTLRPRNDELPRPRRSRSRPRMTRSRTRSPPRIHSPLMPRRPRLLSPSPPRRRLRRTRSPSLTRRRSRSPSLTRRRSRSPIFNRSWRRRRSPSYSPRRKMRRSRSRSPKPSFLEEIAAKLNCKLNYMPQQQFQGNNQVYGNLVPMAPMPVPAMPPQAVPHQEVHFFVPPLPQEQPPPEPYDPFDQYDESFFIGAPIKKSPTVSRQESAPQRNDVGQLFNDKRIQLSDFLAITAKPALSSTASTKLSDKVKVIRRAQDAIKELSQPFCHGSLFVRRTDALQSPEVNVSPLNRKKASMPFFAPDNDNMLADMEFPTCCETLLSRVGLAKRFDRAEVVHRKSVSPPPVPS</sequence>
<feature type="compositionally biased region" description="Basic and acidic residues" evidence="1">
    <location>
        <begin position="1"/>
        <end position="10"/>
    </location>
</feature>
<feature type="region of interest" description="Disordered" evidence="1">
    <location>
        <begin position="178"/>
        <end position="349"/>
    </location>
</feature>
<feature type="region of interest" description="Disordered" evidence="1">
    <location>
        <begin position="1"/>
        <end position="37"/>
    </location>
</feature>
<evidence type="ECO:0000313" key="2">
    <source>
        <dbReference type="EMBL" id="CAG9765489.1"/>
    </source>
</evidence>
<accession>A0A9N9MLD5</accession>
<evidence type="ECO:0000256" key="1">
    <source>
        <dbReference type="SAM" id="MobiDB-lite"/>
    </source>
</evidence>
<dbReference type="EMBL" id="OU892278">
    <property type="protein sequence ID" value="CAG9765489.1"/>
    <property type="molecule type" value="Genomic_DNA"/>
</dbReference>
<feature type="compositionally biased region" description="Basic residues" evidence="1">
    <location>
        <begin position="197"/>
        <end position="235"/>
    </location>
</feature>